<dbReference type="PROSITE" id="PS00629">
    <property type="entry name" value="IMP_1"/>
    <property type="match status" value="1"/>
</dbReference>
<comment type="similarity">
    <text evidence="1">Belongs to the inositol monophosphatase superfamily.</text>
</comment>
<protein>
    <submittedName>
        <fullName evidence="5">Inositol monophosphatase</fullName>
    </submittedName>
</protein>
<keyword evidence="6" id="KW-1185">Reference proteome</keyword>
<gene>
    <name evidence="5" type="ORF">NFI95_11920</name>
</gene>
<evidence type="ECO:0000313" key="6">
    <source>
        <dbReference type="Proteomes" id="UP001524587"/>
    </source>
</evidence>
<proteinExistence type="inferred from homology"/>
<keyword evidence="3" id="KW-0378">Hydrolase</keyword>
<evidence type="ECO:0000256" key="1">
    <source>
        <dbReference type="ARBA" id="ARBA00009759"/>
    </source>
</evidence>
<dbReference type="RefSeq" id="WP_422864638.1">
    <property type="nucleotide sequence ID" value="NZ_JAMSKV010000010.1"/>
</dbReference>
<dbReference type="Pfam" id="PF00459">
    <property type="entry name" value="Inositol_P"/>
    <property type="match status" value="1"/>
</dbReference>
<dbReference type="PROSITE" id="PS00630">
    <property type="entry name" value="IMP_2"/>
    <property type="match status" value="1"/>
</dbReference>
<dbReference type="Proteomes" id="UP001524587">
    <property type="component" value="Unassembled WGS sequence"/>
</dbReference>
<dbReference type="PANTHER" id="PTHR20854:SF4">
    <property type="entry name" value="INOSITOL-1-MONOPHOSPHATASE-RELATED"/>
    <property type="match status" value="1"/>
</dbReference>
<dbReference type="PANTHER" id="PTHR20854">
    <property type="entry name" value="INOSITOL MONOPHOSPHATASE"/>
    <property type="match status" value="1"/>
</dbReference>
<organism evidence="5 6">
    <name type="scientific">Endosaccharibacter trunci</name>
    <dbReference type="NCBI Taxonomy" id="2812733"/>
    <lineage>
        <taxon>Bacteria</taxon>
        <taxon>Pseudomonadati</taxon>
        <taxon>Pseudomonadota</taxon>
        <taxon>Alphaproteobacteria</taxon>
        <taxon>Acetobacterales</taxon>
        <taxon>Acetobacteraceae</taxon>
        <taxon>Endosaccharibacter</taxon>
    </lineage>
</organism>
<evidence type="ECO:0000256" key="2">
    <source>
        <dbReference type="ARBA" id="ARBA00022723"/>
    </source>
</evidence>
<dbReference type="Gene3D" id="3.40.190.80">
    <property type="match status" value="1"/>
</dbReference>
<sequence length="267" mass="27372">MNAPAPSPALLERVRAMQPLMQEAAALAMRMRPPAGAFAAAQKGAQDWVTEADGAVEAFLAARIGEAFPEDGFQGEEGGEARQGQLRWVVDPIDGTSNYARGRPRWCVSLGLLDGNEPVAGMLVAPVLGETFLAVRGGGATLNGAPIRAADTTDPARSMVEIGWGSRVAQQDYLSMSDRIMALGVAPRCGGCGALALADVACGRQDGYVEISINLWDVAAALVLLGETGARVSPFLRDGGLHGAIPILAAAPGVADALSAASGLALA</sequence>
<accession>A0ABT1W9T8</accession>
<reference evidence="5 6" key="1">
    <citation type="submission" date="2022-06" db="EMBL/GenBank/DDBJ databases">
        <title>Endosaccharibacter gen. nov., sp. nov., endophytic bacteria isolated from sugarcane.</title>
        <authorList>
            <person name="Pitiwittayakul N."/>
            <person name="Yukphan P."/>
            <person name="Charoenyingcharoen P."/>
            <person name="Tanasupawat S."/>
        </authorList>
    </citation>
    <scope>NUCLEOTIDE SEQUENCE [LARGE SCALE GENOMIC DNA]</scope>
    <source>
        <strain evidence="5 6">KSS8</strain>
    </source>
</reference>
<dbReference type="InterPro" id="IPR000760">
    <property type="entry name" value="Inositol_monophosphatase-like"/>
</dbReference>
<dbReference type="InterPro" id="IPR020550">
    <property type="entry name" value="Inositol_monophosphatase_CS"/>
</dbReference>
<keyword evidence="4" id="KW-0460">Magnesium</keyword>
<dbReference type="EMBL" id="JAMSKV010000010">
    <property type="protein sequence ID" value="MCQ8279150.1"/>
    <property type="molecule type" value="Genomic_DNA"/>
</dbReference>
<keyword evidence="2" id="KW-0479">Metal-binding</keyword>
<dbReference type="Gene3D" id="3.30.540.10">
    <property type="entry name" value="Fructose-1,6-Bisphosphatase, subunit A, domain 1"/>
    <property type="match status" value="1"/>
</dbReference>
<evidence type="ECO:0000313" key="5">
    <source>
        <dbReference type="EMBL" id="MCQ8279150.1"/>
    </source>
</evidence>
<evidence type="ECO:0000256" key="4">
    <source>
        <dbReference type="ARBA" id="ARBA00022842"/>
    </source>
</evidence>
<dbReference type="InterPro" id="IPR020583">
    <property type="entry name" value="Inositol_monoP_metal-BS"/>
</dbReference>
<evidence type="ECO:0000256" key="3">
    <source>
        <dbReference type="ARBA" id="ARBA00022801"/>
    </source>
</evidence>
<dbReference type="SUPFAM" id="SSF56655">
    <property type="entry name" value="Carbohydrate phosphatase"/>
    <property type="match status" value="1"/>
</dbReference>
<comment type="caution">
    <text evidence="5">The sequence shown here is derived from an EMBL/GenBank/DDBJ whole genome shotgun (WGS) entry which is preliminary data.</text>
</comment>
<dbReference type="PRINTS" id="PR00377">
    <property type="entry name" value="IMPHPHTASES"/>
</dbReference>
<name>A0ABT1W9T8_9PROT</name>